<dbReference type="InterPro" id="IPR041916">
    <property type="entry name" value="Anti_sigma_zinc_sf"/>
</dbReference>
<dbReference type="CDD" id="cd20301">
    <property type="entry name" value="cupin_ChrR"/>
    <property type="match status" value="1"/>
</dbReference>
<comment type="caution">
    <text evidence="2">The sequence shown here is derived from an EMBL/GenBank/DDBJ whole genome shotgun (WGS) entry which is preliminary data.</text>
</comment>
<dbReference type="InterPro" id="IPR012807">
    <property type="entry name" value="Anti-sigma_ChrR"/>
</dbReference>
<dbReference type="Gene3D" id="2.60.120.10">
    <property type="entry name" value="Jelly Rolls"/>
    <property type="match status" value="1"/>
</dbReference>
<dbReference type="Pfam" id="PF12973">
    <property type="entry name" value="Cupin_7"/>
    <property type="match status" value="1"/>
</dbReference>
<sequence length="217" mass="24277">MSKFHPELDVLTEYVAGQLNYHETLMVAVHISYCEACRKSARELETLAGVLLDDLPGDHVDEQLLAKTLAMIDNQPERQSRAVSGAASFAHPEVPPPLRKAIPNGFNALKWKKLLPHLQVCDLEVSPDGPAITLHRIKPGGRIPKHTHRGTEYTVLLKGGFSDMYGDYNAGDYLCRDAAHEHTPVAADNEECICLTAVEEPLRMTSWKWRWLNPFLS</sequence>
<gene>
    <name evidence="2" type="ORF">ACFOOG_06975</name>
</gene>
<dbReference type="SUPFAM" id="SSF51182">
    <property type="entry name" value="RmlC-like cupins"/>
    <property type="match status" value="1"/>
</dbReference>
<dbReference type="Proteomes" id="UP001595617">
    <property type="component" value="Unassembled WGS sequence"/>
</dbReference>
<evidence type="ECO:0000259" key="1">
    <source>
        <dbReference type="Pfam" id="PF12973"/>
    </source>
</evidence>
<name>A0ABV7ZYT7_9GAMM</name>
<evidence type="ECO:0000313" key="2">
    <source>
        <dbReference type="EMBL" id="MFC3852572.1"/>
    </source>
</evidence>
<accession>A0ABV7ZYT7</accession>
<evidence type="ECO:0000313" key="3">
    <source>
        <dbReference type="Proteomes" id="UP001595617"/>
    </source>
</evidence>
<dbReference type="InterPro" id="IPR025979">
    <property type="entry name" value="ChrR-like_cupin_dom"/>
</dbReference>
<dbReference type="InterPro" id="IPR014710">
    <property type="entry name" value="RmlC-like_jellyroll"/>
</dbReference>
<proteinExistence type="predicted"/>
<dbReference type="RefSeq" id="WP_380694833.1">
    <property type="nucleotide sequence ID" value="NZ_JBHRYR010000002.1"/>
</dbReference>
<organism evidence="2 3">
    <name type="scientific">Saccharospirillum mangrovi</name>
    <dbReference type="NCBI Taxonomy" id="2161747"/>
    <lineage>
        <taxon>Bacteria</taxon>
        <taxon>Pseudomonadati</taxon>
        <taxon>Pseudomonadota</taxon>
        <taxon>Gammaproteobacteria</taxon>
        <taxon>Oceanospirillales</taxon>
        <taxon>Saccharospirillaceae</taxon>
        <taxon>Saccharospirillum</taxon>
    </lineage>
</organism>
<dbReference type="EMBL" id="JBHRYR010000002">
    <property type="protein sequence ID" value="MFC3852572.1"/>
    <property type="molecule type" value="Genomic_DNA"/>
</dbReference>
<dbReference type="Gene3D" id="1.10.10.1320">
    <property type="entry name" value="Anti-sigma factor, zinc-finger domain"/>
    <property type="match status" value="1"/>
</dbReference>
<dbReference type="NCBIfam" id="TIGR02451">
    <property type="entry name" value="anti_sig_ChrR"/>
    <property type="match status" value="1"/>
</dbReference>
<feature type="domain" description="ChrR-like cupin" evidence="1">
    <location>
        <begin position="107"/>
        <end position="197"/>
    </location>
</feature>
<keyword evidence="3" id="KW-1185">Reference proteome</keyword>
<reference evidence="3" key="1">
    <citation type="journal article" date="2019" name="Int. J. Syst. Evol. Microbiol.">
        <title>The Global Catalogue of Microorganisms (GCM) 10K type strain sequencing project: providing services to taxonomists for standard genome sequencing and annotation.</title>
        <authorList>
            <consortium name="The Broad Institute Genomics Platform"/>
            <consortium name="The Broad Institute Genome Sequencing Center for Infectious Disease"/>
            <person name="Wu L."/>
            <person name="Ma J."/>
        </authorList>
    </citation>
    <scope>NUCLEOTIDE SEQUENCE [LARGE SCALE GENOMIC DNA]</scope>
    <source>
        <strain evidence="3">IBRC 10765</strain>
    </source>
</reference>
<dbReference type="InterPro" id="IPR011051">
    <property type="entry name" value="RmlC_Cupin_sf"/>
</dbReference>
<protein>
    <submittedName>
        <fullName evidence="2">ChrR family anti-sigma-E factor</fullName>
    </submittedName>
</protein>